<dbReference type="EMBL" id="FZOF01000002">
    <property type="protein sequence ID" value="SNS02541.1"/>
    <property type="molecule type" value="Genomic_DNA"/>
</dbReference>
<dbReference type="AlphaFoldDB" id="A0A239B4N6"/>
<organism evidence="1 2">
    <name type="scientific">Actinacidiphila glaucinigra</name>
    <dbReference type="NCBI Taxonomy" id="235986"/>
    <lineage>
        <taxon>Bacteria</taxon>
        <taxon>Bacillati</taxon>
        <taxon>Actinomycetota</taxon>
        <taxon>Actinomycetes</taxon>
        <taxon>Kitasatosporales</taxon>
        <taxon>Streptomycetaceae</taxon>
        <taxon>Actinacidiphila</taxon>
    </lineage>
</organism>
<dbReference type="Proteomes" id="UP000198280">
    <property type="component" value="Unassembled WGS sequence"/>
</dbReference>
<dbReference type="GO" id="GO:0016787">
    <property type="term" value="F:hydrolase activity"/>
    <property type="evidence" value="ECO:0007669"/>
    <property type="project" value="UniProtKB-KW"/>
</dbReference>
<gene>
    <name evidence="1" type="ORF">SAMN05216252_102360</name>
</gene>
<dbReference type="InterPro" id="IPR009218">
    <property type="entry name" value="HD_phosphohydro"/>
</dbReference>
<dbReference type="PANTHER" id="PTHR21174">
    <property type="match status" value="1"/>
</dbReference>
<reference evidence="1 2" key="1">
    <citation type="submission" date="2017-06" db="EMBL/GenBank/DDBJ databases">
        <authorList>
            <person name="Kim H.J."/>
            <person name="Triplett B.A."/>
        </authorList>
    </citation>
    <scope>NUCLEOTIDE SEQUENCE [LARGE SCALE GENOMIC DNA]</scope>
    <source>
        <strain evidence="1 2">CGMCC 4.1858</strain>
    </source>
</reference>
<keyword evidence="2" id="KW-1185">Reference proteome</keyword>
<dbReference type="SUPFAM" id="SSF109604">
    <property type="entry name" value="HD-domain/PDEase-like"/>
    <property type="match status" value="1"/>
</dbReference>
<name>A0A239B4N6_9ACTN</name>
<evidence type="ECO:0000313" key="1">
    <source>
        <dbReference type="EMBL" id="SNS02541.1"/>
    </source>
</evidence>
<evidence type="ECO:0000313" key="2">
    <source>
        <dbReference type="Proteomes" id="UP000198280"/>
    </source>
</evidence>
<dbReference type="Gene3D" id="1.10.3210.10">
    <property type="entry name" value="Hypothetical protein af1432"/>
    <property type="match status" value="1"/>
</dbReference>
<dbReference type="PANTHER" id="PTHR21174:SF0">
    <property type="entry name" value="HD PHOSPHOHYDROLASE FAMILY PROTEIN-RELATED"/>
    <property type="match status" value="1"/>
</dbReference>
<proteinExistence type="predicted"/>
<sequence>MRTRTRDPPYPTMTFMADTALETGSALLARWCDLLRRCQTEPVDPVPYGKDLIARWAEPHRRYHTTTHLTAVLDHVEVLAGHAEDPGAVLLAAWFHDAVYRPDRSENEERSARLAERALPEAGVPDTITSEVARLVRLTVTHHPADGDRDGEVLCDADLAVLAGDPTGYAEYAAAVREEYGFVPDDAFRAGRADVLRQLLRLPRLFRTPQGYERWEATARRNLTTELELLAPGDVDDARR</sequence>
<keyword evidence="1" id="KW-0378">Hydrolase</keyword>
<protein>
    <submittedName>
        <fullName evidence="1">Predicted metal-dependent phosphohydrolase, HD superfamily</fullName>
    </submittedName>
</protein>
<accession>A0A239B4N6</accession>